<comment type="caution">
    <text evidence="1">The sequence shown here is derived from an EMBL/GenBank/DDBJ whole genome shotgun (WGS) entry which is preliminary data.</text>
</comment>
<evidence type="ECO:0000313" key="1">
    <source>
        <dbReference type="EMBL" id="KAL0182195.1"/>
    </source>
</evidence>
<proteinExistence type="predicted"/>
<accession>A0ABD0Q7Y8</accession>
<evidence type="ECO:0000313" key="2">
    <source>
        <dbReference type="Proteomes" id="UP001529510"/>
    </source>
</evidence>
<sequence>MIVLERSLPLSHITPPIPSSPSHLPSSRRAALCSGLSMQTMPGALGPLTIPSSAMTGRMTIHGMAPTAIHSVLLVSNLNPDVSFRPHPQHHCPMTQLMST</sequence>
<name>A0ABD0Q7Y8_CIRMR</name>
<gene>
    <name evidence="1" type="ORF">M9458_021570</name>
</gene>
<keyword evidence="2" id="KW-1185">Reference proteome</keyword>
<protein>
    <submittedName>
        <fullName evidence="1">Uncharacterized protein</fullName>
    </submittedName>
</protein>
<dbReference type="EMBL" id="JAMKFB020000010">
    <property type="protein sequence ID" value="KAL0182195.1"/>
    <property type="molecule type" value="Genomic_DNA"/>
</dbReference>
<organism evidence="1 2">
    <name type="scientific">Cirrhinus mrigala</name>
    <name type="common">Mrigala</name>
    <dbReference type="NCBI Taxonomy" id="683832"/>
    <lineage>
        <taxon>Eukaryota</taxon>
        <taxon>Metazoa</taxon>
        <taxon>Chordata</taxon>
        <taxon>Craniata</taxon>
        <taxon>Vertebrata</taxon>
        <taxon>Euteleostomi</taxon>
        <taxon>Actinopterygii</taxon>
        <taxon>Neopterygii</taxon>
        <taxon>Teleostei</taxon>
        <taxon>Ostariophysi</taxon>
        <taxon>Cypriniformes</taxon>
        <taxon>Cyprinidae</taxon>
        <taxon>Labeoninae</taxon>
        <taxon>Labeonini</taxon>
        <taxon>Cirrhinus</taxon>
    </lineage>
</organism>
<dbReference type="Proteomes" id="UP001529510">
    <property type="component" value="Unassembled WGS sequence"/>
</dbReference>
<reference evidence="1 2" key="1">
    <citation type="submission" date="2024-05" db="EMBL/GenBank/DDBJ databases">
        <title>Genome sequencing and assembly of Indian major carp, Cirrhinus mrigala (Hamilton, 1822).</title>
        <authorList>
            <person name="Mohindra V."/>
            <person name="Chowdhury L.M."/>
            <person name="Lal K."/>
            <person name="Jena J.K."/>
        </authorList>
    </citation>
    <scope>NUCLEOTIDE SEQUENCE [LARGE SCALE GENOMIC DNA]</scope>
    <source>
        <strain evidence="1">CM1030</strain>
        <tissue evidence="1">Blood</tissue>
    </source>
</reference>
<dbReference type="AlphaFoldDB" id="A0ABD0Q7Y8"/>